<keyword evidence="2" id="KW-1185">Reference proteome</keyword>
<protein>
    <submittedName>
        <fullName evidence="1">MYND finger domain-containing protein</fullName>
    </submittedName>
</protein>
<dbReference type="EMBL" id="WIGO01000003">
    <property type="protein sequence ID" value="KAF6841433.1"/>
    <property type="molecule type" value="Genomic_DNA"/>
</dbReference>
<evidence type="ECO:0000313" key="1">
    <source>
        <dbReference type="EMBL" id="KAF6841433.1"/>
    </source>
</evidence>
<name>A0A8H6NRZ2_9PEZI</name>
<evidence type="ECO:0000313" key="2">
    <source>
        <dbReference type="Proteomes" id="UP000654918"/>
    </source>
</evidence>
<proteinExistence type="predicted"/>
<sequence length="122" mass="13713">MGGELRLTELVHQSDMLAPPESKEYYKTDSYRDVLSHSVLQKQAKFNAGNTATKLLEKFRAKQHEPNGKYRVIIVGALIMRTGATLRETDIQYLRHLTEQVDCKPGYAPAYDDAGFRGPGKA</sequence>
<accession>A0A8H6NRZ2</accession>
<comment type="caution">
    <text evidence="1">The sequence shown here is derived from an EMBL/GenBank/DDBJ whole genome shotgun (WGS) entry which is preliminary data.</text>
</comment>
<gene>
    <name evidence="1" type="ORF">CPLU01_00564</name>
</gene>
<dbReference type="Proteomes" id="UP000654918">
    <property type="component" value="Unassembled WGS sequence"/>
</dbReference>
<dbReference type="AlphaFoldDB" id="A0A8H6NRZ2"/>
<organism evidence="1 2">
    <name type="scientific">Colletotrichum plurivorum</name>
    <dbReference type="NCBI Taxonomy" id="2175906"/>
    <lineage>
        <taxon>Eukaryota</taxon>
        <taxon>Fungi</taxon>
        <taxon>Dikarya</taxon>
        <taxon>Ascomycota</taxon>
        <taxon>Pezizomycotina</taxon>
        <taxon>Sordariomycetes</taxon>
        <taxon>Hypocreomycetidae</taxon>
        <taxon>Glomerellales</taxon>
        <taxon>Glomerellaceae</taxon>
        <taxon>Colletotrichum</taxon>
        <taxon>Colletotrichum orchidearum species complex</taxon>
    </lineage>
</organism>
<reference evidence="1" key="1">
    <citation type="journal article" date="2020" name="Phytopathology">
        <title>Genome Sequence Resources of Colletotrichum truncatum, C. plurivorum, C. musicola, and C. sojae: Four Species Pathogenic to Soybean (Glycine max).</title>
        <authorList>
            <person name="Rogerio F."/>
            <person name="Boufleur T.R."/>
            <person name="Ciampi-Guillardi M."/>
            <person name="Sukno S.A."/>
            <person name="Thon M.R."/>
            <person name="Massola Junior N.S."/>
            <person name="Baroncelli R."/>
        </authorList>
    </citation>
    <scope>NUCLEOTIDE SEQUENCE</scope>
    <source>
        <strain evidence="1">LFN00145</strain>
    </source>
</reference>